<evidence type="ECO:0000313" key="7">
    <source>
        <dbReference type="EMBL" id="RCW36714.1"/>
    </source>
</evidence>
<feature type="transmembrane region" description="Helical" evidence="5">
    <location>
        <begin position="56"/>
        <end position="72"/>
    </location>
</feature>
<proteinExistence type="predicted"/>
<evidence type="ECO:0000259" key="6">
    <source>
        <dbReference type="Pfam" id="PF04932"/>
    </source>
</evidence>
<feature type="transmembrane region" description="Helical" evidence="5">
    <location>
        <begin position="253"/>
        <end position="270"/>
    </location>
</feature>
<evidence type="ECO:0000256" key="1">
    <source>
        <dbReference type="ARBA" id="ARBA00004141"/>
    </source>
</evidence>
<dbReference type="Pfam" id="PF04932">
    <property type="entry name" value="Wzy_C"/>
    <property type="match status" value="1"/>
</dbReference>
<feature type="transmembrane region" description="Helical" evidence="5">
    <location>
        <begin position="413"/>
        <end position="433"/>
    </location>
</feature>
<keyword evidence="8" id="KW-1185">Reference proteome</keyword>
<keyword evidence="4 5" id="KW-0472">Membrane</keyword>
<dbReference type="PANTHER" id="PTHR37422:SF13">
    <property type="entry name" value="LIPOPOLYSACCHARIDE BIOSYNTHESIS PROTEIN PA4999-RELATED"/>
    <property type="match status" value="1"/>
</dbReference>
<sequence>MPDLRNRNTLLLITIFHILMGASGHYVSGVPGYFYLFITCFFIFDILRTRDQNYRAGFYVLYIMGFEIVYRISGANIAWEAGKYFSVIVLLAGLIAGKRKDFPWVFVLLGMLLVPSMFLSSDTEPGRTRELIMFNFSGPFLLVLSGTYFMGRKVQWTDFVNGFRLAFLPAVSLVVLISLNSGLGDLEFTSIVSNEKAAGGFGANQVSTLLGWFLLLAFIFRIEGVRLTPYVWGDWAMIAILLIRGLVTMSRGGMMAAVISLLVGIAVLWFGEKSFRLKTRKMTAYILVAFLFLGGVIWFTNRLTNNFLLYRYQGLSTEEVMTGSAGEGSGYLTGRDDIMAGDIAAFKQYPVFGVGYGMAASWHAMYYGMDEPAAHTEYTRLLSENGLLGVIFLVIAFIFLPVRHYFRNPSVRIRYLFLLLLLVSMLTMFHAAMRLALPGVLYGAAFLSVNRKLY</sequence>
<feature type="transmembrane region" description="Helical" evidence="5">
    <location>
        <begin position="227"/>
        <end position="247"/>
    </location>
</feature>
<feature type="domain" description="O-antigen ligase-related" evidence="6">
    <location>
        <begin position="237"/>
        <end position="393"/>
    </location>
</feature>
<feature type="transmembrane region" description="Helical" evidence="5">
    <location>
        <begin position="9"/>
        <end position="27"/>
    </location>
</feature>
<dbReference type="GO" id="GO:0016020">
    <property type="term" value="C:membrane"/>
    <property type="evidence" value="ECO:0007669"/>
    <property type="project" value="UniProtKB-SubCell"/>
</dbReference>
<dbReference type="AlphaFoldDB" id="A0A368VAM6"/>
<organism evidence="7 8">
    <name type="scientific">Marinilabilia salmonicolor</name>
    <dbReference type="NCBI Taxonomy" id="989"/>
    <lineage>
        <taxon>Bacteria</taxon>
        <taxon>Pseudomonadati</taxon>
        <taxon>Bacteroidota</taxon>
        <taxon>Bacteroidia</taxon>
        <taxon>Marinilabiliales</taxon>
        <taxon>Marinilabiliaceae</taxon>
        <taxon>Marinilabilia</taxon>
    </lineage>
</organism>
<comment type="caution">
    <text evidence="7">The sequence shown here is derived from an EMBL/GenBank/DDBJ whole genome shotgun (WGS) entry which is preliminary data.</text>
</comment>
<feature type="transmembrane region" description="Helical" evidence="5">
    <location>
        <begin position="386"/>
        <end position="406"/>
    </location>
</feature>
<gene>
    <name evidence="7" type="ORF">DFO77_1074</name>
</gene>
<feature type="transmembrane region" description="Helical" evidence="5">
    <location>
        <begin position="282"/>
        <end position="300"/>
    </location>
</feature>
<keyword evidence="3 5" id="KW-1133">Transmembrane helix</keyword>
<feature type="transmembrane region" description="Helical" evidence="5">
    <location>
        <begin position="131"/>
        <end position="150"/>
    </location>
</feature>
<evidence type="ECO:0000256" key="4">
    <source>
        <dbReference type="ARBA" id="ARBA00023136"/>
    </source>
</evidence>
<accession>A0A368VAM6</accession>
<evidence type="ECO:0000313" key="8">
    <source>
        <dbReference type="Proteomes" id="UP000252733"/>
    </source>
</evidence>
<protein>
    <submittedName>
        <fullName evidence="7">O-antigen ligase-like membrane protein</fullName>
    </submittedName>
</protein>
<dbReference type="InterPro" id="IPR051533">
    <property type="entry name" value="WaaL-like"/>
</dbReference>
<keyword evidence="7" id="KW-0436">Ligase</keyword>
<feature type="transmembrane region" description="Helical" evidence="5">
    <location>
        <begin position="102"/>
        <end position="119"/>
    </location>
</feature>
<dbReference type="EMBL" id="QPIZ01000007">
    <property type="protein sequence ID" value="RCW36714.1"/>
    <property type="molecule type" value="Genomic_DNA"/>
</dbReference>
<evidence type="ECO:0000256" key="5">
    <source>
        <dbReference type="SAM" id="Phobius"/>
    </source>
</evidence>
<dbReference type="GO" id="GO:0016874">
    <property type="term" value="F:ligase activity"/>
    <property type="evidence" value="ECO:0007669"/>
    <property type="project" value="UniProtKB-KW"/>
</dbReference>
<name>A0A368VAM6_9BACT</name>
<reference evidence="7 8" key="1">
    <citation type="submission" date="2018-07" db="EMBL/GenBank/DDBJ databases">
        <title>Freshwater and sediment microbial communities from various areas in North America, analyzing microbe dynamics in response to fracking.</title>
        <authorList>
            <person name="Lamendella R."/>
        </authorList>
    </citation>
    <scope>NUCLEOTIDE SEQUENCE [LARGE SCALE GENOMIC DNA]</scope>
    <source>
        <strain evidence="7 8">160A</strain>
    </source>
</reference>
<evidence type="ECO:0000256" key="3">
    <source>
        <dbReference type="ARBA" id="ARBA00022989"/>
    </source>
</evidence>
<feature type="transmembrane region" description="Helical" evidence="5">
    <location>
        <begin position="201"/>
        <end position="220"/>
    </location>
</feature>
<evidence type="ECO:0000256" key="2">
    <source>
        <dbReference type="ARBA" id="ARBA00022692"/>
    </source>
</evidence>
<dbReference type="InterPro" id="IPR007016">
    <property type="entry name" value="O-antigen_ligase-rel_domated"/>
</dbReference>
<dbReference type="PANTHER" id="PTHR37422">
    <property type="entry name" value="TEICHURONIC ACID BIOSYNTHESIS PROTEIN TUAE"/>
    <property type="match status" value="1"/>
</dbReference>
<comment type="subcellular location">
    <subcellularLocation>
        <location evidence="1">Membrane</location>
        <topology evidence="1">Multi-pass membrane protein</topology>
    </subcellularLocation>
</comment>
<dbReference type="Proteomes" id="UP000252733">
    <property type="component" value="Unassembled WGS sequence"/>
</dbReference>
<feature type="transmembrane region" description="Helical" evidence="5">
    <location>
        <begin position="162"/>
        <end position="181"/>
    </location>
</feature>
<keyword evidence="2 5" id="KW-0812">Transmembrane</keyword>